<dbReference type="Proteomes" id="UP000010798">
    <property type="component" value="Chromosome"/>
</dbReference>
<proteinExistence type="predicted"/>
<sequence>MNKELAVFRPLSRSLVIPVAAALVLLVSAWGCGSSEPGLVPVRGKVTLNGGPWPKEGTINFTPAGTVEGADPTKSRPGSAKFTTDGYFTAGSFEAGDGLFPGTYNVALDCLESPPQMTNTGKVIEGKNAAPLSYRNPSTSGLTLTVDANQRVDATFDVKAK</sequence>
<evidence type="ECO:0008006" key="3">
    <source>
        <dbReference type="Google" id="ProtNLM"/>
    </source>
</evidence>
<accession>L0DDY0</accession>
<protein>
    <recommendedName>
        <fullName evidence="3">Carboxypeptidase regulatory-like domain-containing protein</fullName>
    </recommendedName>
</protein>
<evidence type="ECO:0000313" key="1">
    <source>
        <dbReference type="EMBL" id="AGA27447.1"/>
    </source>
</evidence>
<dbReference type="KEGG" id="saci:Sinac_3174"/>
<dbReference type="OrthoDB" id="290166at2"/>
<dbReference type="AlphaFoldDB" id="L0DDY0"/>
<evidence type="ECO:0000313" key="2">
    <source>
        <dbReference type="Proteomes" id="UP000010798"/>
    </source>
</evidence>
<keyword evidence="2" id="KW-1185">Reference proteome</keyword>
<name>L0DDY0_SINAD</name>
<dbReference type="EMBL" id="CP003364">
    <property type="protein sequence ID" value="AGA27447.1"/>
    <property type="molecule type" value="Genomic_DNA"/>
</dbReference>
<reference evidence="1 2" key="1">
    <citation type="submission" date="2012-02" db="EMBL/GenBank/DDBJ databases">
        <title>Complete sequence of chromosome of Singulisphaera acidiphila DSM 18658.</title>
        <authorList>
            <consortium name="US DOE Joint Genome Institute (JGI-PGF)"/>
            <person name="Lucas S."/>
            <person name="Copeland A."/>
            <person name="Lapidus A."/>
            <person name="Glavina del Rio T."/>
            <person name="Dalin E."/>
            <person name="Tice H."/>
            <person name="Bruce D."/>
            <person name="Goodwin L."/>
            <person name="Pitluck S."/>
            <person name="Peters L."/>
            <person name="Ovchinnikova G."/>
            <person name="Chertkov O."/>
            <person name="Kyrpides N."/>
            <person name="Mavromatis K."/>
            <person name="Ivanova N."/>
            <person name="Brettin T."/>
            <person name="Detter J.C."/>
            <person name="Han C."/>
            <person name="Larimer F."/>
            <person name="Land M."/>
            <person name="Hauser L."/>
            <person name="Markowitz V."/>
            <person name="Cheng J.-F."/>
            <person name="Hugenholtz P."/>
            <person name="Woyke T."/>
            <person name="Wu D."/>
            <person name="Tindall B."/>
            <person name="Pomrenke H."/>
            <person name="Brambilla E."/>
            <person name="Klenk H.-P."/>
            <person name="Eisen J.A."/>
        </authorList>
    </citation>
    <scope>NUCLEOTIDE SEQUENCE [LARGE SCALE GENOMIC DNA]</scope>
    <source>
        <strain evidence="2">ATCC BAA-1392 / DSM 18658 / VKM B-2454 / MOB10</strain>
    </source>
</reference>
<gene>
    <name evidence="1" type="ordered locus">Sinac_3174</name>
</gene>
<dbReference type="HOGENOM" id="CLU_1625943_0_0_0"/>
<dbReference type="STRING" id="886293.Sinac_3174"/>
<organism evidence="1 2">
    <name type="scientific">Singulisphaera acidiphila (strain ATCC BAA-1392 / DSM 18658 / VKM B-2454 / MOB10)</name>
    <dbReference type="NCBI Taxonomy" id="886293"/>
    <lineage>
        <taxon>Bacteria</taxon>
        <taxon>Pseudomonadati</taxon>
        <taxon>Planctomycetota</taxon>
        <taxon>Planctomycetia</taxon>
        <taxon>Isosphaerales</taxon>
        <taxon>Isosphaeraceae</taxon>
        <taxon>Singulisphaera</taxon>
    </lineage>
</organism>